<protein>
    <submittedName>
        <fullName evidence="2">DinB family protein</fullName>
    </submittedName>
</protein>
<proteinExistence type="predicted"/>
<dbReference type="InterPro" id="IPR024775">
    <property type="entry name" value="DinB-like"/>
</dbReference>
<feature type="domain" description="DinB-like" evidence="1">
    <location>
        <begin position="24"/>
        <end position="139"/>
    </location>
</feature>
<dbReference type="Gene3D" id="1.20.120.450">
    <property type="entry name" value="dinb family like domain"/>
    <property type="match status" value="1"/>
</dbReference>
<dbReference type="EMBL" id="JARLKZ010000004">
    <property type="protein sequence ID" value="MEC0239376.1"/>
    <property type="molecule type" value="Genomic_DNA"/>
</dbReference>
<evidence type="ECO:0000259" key="1">
    <source>
        <dbReference type="Pfam" id="PF12867"/>
    </source>
</evidence>
<dbReference type="RefSeq" id="WP_326086465.1">
    <property type="nucleotide sequence ID" value="NZ_JARLKZ010000004.1"/>
</dbReference>
<gene>
    <name evidence="2" type="ORF">P4H66_05820</name>
</gene>
<dbReference type="Proteomes" id="UP001344632">
    <property type="component" value="Unassembled WGS sequence"/>
</dbReference>
<reference evidence="2 3" key="1">
    <citation type="submission" date="2023-03" db="EMBL/GenBank/DDBJ databases">
        <title>Bacillus Genome Sequencing.</title>
        <authorList>
            <person name="Dunlap C."/>
        </authorList>
    </citation>
    <scope>NUCLEOTIDE SEQUENCE [LARGE SCALE GENOMIC DNA]</scope>
    <source>
        <strain evidence="2 3">BD-525</strain>
    </source>
</reference>
<dbReference type="Pfam" id="PF12867">
    <property type="entry name" value="DinB_2"/>
    <property type="match status" value="1"/>
</dbReference>
<dbReference type="SUPFAM" id="SSF109854">
    <property type="entry name" value="DinB/YfiT-like putative metalloenzymes"/>
    <property type="match status" value="1"/>
</dbReference>
<evidence type="ECO:0000313" key="3">
    <source>
        <dbReference type="Proteomes" id="UP001344632"/>
    </source>
</evidence>
<name>A0ABU6GI17_9BACL</name>
<accession>A0ABU6GI17</accession>
<sequence>MNIRSLLLQNWDYCMDQEDWYPPLLHALKDVTLEQALWKPEEGAVNSIWENVQHLLYFKERLLKRLSGASEDQNAPGNDETFRIPEASESGWVRAKSKLVEVHASVRHALEHLPEEEVENNPQRFLSLITHDAYHTGQIILLGKLQGSWPATRSYL</sequence>
<keyword evidence="3" id="KW-1185">Reference proteome</keyword>
<organism evidence="2 3">
    <name type="scientific">Paenibacillus dokdonensis</name>
    <dbReference type="NCBI Taxonomy" id="2567944"/>
    <lineage>
        <taxon>Bacteria</taxon>
        <taxon>Bacillati</taxon>
        <taxon>Bacillota</taxon>
        <taxon>Bacilli</taxon>
        <taxon>Bacillales</taxon>
        <taxon>Paenibacillaceae</taxon>
        <taxon>Paenibacillus</taxon>
    </lineage>
</organism>
<dbReference type="InterPro" id="IPR034660">
    <property type="entry name" value="DinB/YfiT-like"/>
</dbReference>
<comment type="caution">
    <text evidence="2">The sequence shown here is derived from an EMBL/GenBank/DDBJ whole genome shotgun (WGS) entry which is preliminary data.</text>
</comment>
<evidence type="ECO:0000313" key="2">
    <source>
        <dbReference type="EMBL" id="MEC0239376.1"/>
    </source>
</evidence>